<name>A0A0R2NNY3_9LACO</name>
<evidence type="ECO:0000313" key="1">
    <source>
        <dbReference type="EMBL" id="KRO27407.1"/>
    </source>
</evidence>
<sequence>MSNNIEGGSAMSANVQITAPDLGTDIFLPAPVIAQPHFFHAHQRQANVPIGAGRWYHFAPHANQMARVLVSPNQAWQYFYQNVPAAITVTDPDEVPQPAILTPTMITFSHSV</sequence>
<keyword evidence="2" id="KW-1185">Reference proteome</keyword>
<comment type="caution">
    <text evidence="1">The sequence shown here is derived from an EMBL/GenBank/DDBJ whole genome shotgun (WGS) entry which is preliminary data.</text>
</comment>
<organism evidence="1 2">
    <name type="scientific">Lactiplantibacillus fabifermentans DSM 21115</name>
    <dbReference type="NCBI Taxonomy" id="1413187"/>
    <lineage>
        <taxon>Bacteria</taxon>
        <taxon>Bacillati</taxon>
        <taxon>Bacillota</taxon>
        <taxon>Bacilli</taxon>
        <taxon>Lactobacillales</taxon>
        <taxon>Lactobacillaceae</taxon>
        <taxon>Lactiplantibacillus</taxon>
    </lineage>
</organism>
<proteinExistence type="predicted"/>
<dbReference type="EMBL" id="AYGX02000080">
    <property type="protein sequence ID" value="KRO27407.1"/>
    <property type="molecule type" value="Genomic_DNA"/>
</dbReference>
<evidence type="ECO:0000313" key="2">
    <source>
        <dbReference type="Proteomes" id="UP000050920"/>
    </source>
</evidence>
<dbReference type="AlphaFoldDB" id="A0A0R2NNY3"/>
<reference evidence="1 2" key="1">
    <citation type="journal article" date="2015" name="Genome Announc.">
        <title>Expanding the biotechnology potential of lactobacilli through comparative genomics of 213 strains and associated genera.</title>
        <authorList>
            <person name="Sun Z."/>
            <person name="Harris H.M."/>
            <person name="McCann A."/>
            <person name="Guo C."/>
            <person name="Argimon S."/>
            <person name="Zhang W."/>
            <person name="Yang X."/>
            <person name="Jeffery I.B."/>
            <person name="Cooney J.C."/>
            <person name="Kagawa T.F."/>
            <person name="Liu W."/>
            <person name="Song Y."/>
            <person name="Salvetti E."/>
            <person name="Wrobel A."/>
            <person name="Rasinkangas P."/>
            <person name="Parkhill J."/>
            <person name="Rea M.C."/>
            <person name="O'Sullivan O."/>
            <person name="Ritari J."/>
            <person name="Douillard F.P."/>
            <person name="Paul Ross R."/>
            <person name="Yang R."/>
            <person name="Briner A.E."/>
            <person name="Felis G.E."/>
            <person name="de Vos W.M."/>
            <person name="Barrangou R."/>
            <person name="Klaenhammer T.R."/>
            <person name="Caufield P.W."/>
            <person name="Cui Y."/>
            <person name="Zhang H."/>
            <person name="O'Toole P.W."/>
        </authorList>
    </citation>
    <scope>NUCLEOTIDE SEQUENCE [LARGE SCALE GENOMIC DNA]</scope>
    <source>
        <strain evidence="1 2">DSM 21115</strain>
    </source>
</reference>
<protein>
    <submittedName>
        <fullName evidence="1">Uncharacterized protein</fullName>
    </submittedName>
</protein>
<gene>
    <name evidence="1" type="ORF">DY78_GL000048</name>
</gene>
<dbReference type="Proteomes" id="UP000050920">
    <property type="component" value="Unassembled WGS sequence"/>
</dbReference>
<accession>A0A0R2NNY3</accession>